<dbReference type="GO" id="GO:0004519">
    <property type="term" value="F:endonuclease activity"/>
    <property type="evidence" value="ECO:0007669"/>
    <property type="project" value="UniProtKB-KW"/>
</dbReference>
<dbReference type="InterPro" id="IPR011335">
    <property type="entry name" value="Restrct_endonuc-II-like"/>
</dbReference>
<dbReference type="SUPFAM" id="SSF52980">
    <property type="entry name" value="Restriction endonuclease-like"/>
    <property type="match status" value="1"/>
</dbReference>
<evidence type="ECO:0000313" key="3">
    <source>
        <dbReference type="Proteomes" id="UP000253529"/>
    </source>
</evidence>
<keyword evidence="2" id="KW-0540">Nuclease</keyword>
<dbReference type="InterPro" id="IPR007569">
    <property type="entry name" value="DUF559"/>
</dbReference>
<gene>
    <name evidence="2" type="ORF">DFR50_1163</name>
</gene>
<dbReference type="Proteomes" id="UP000253529">
    <property type="component" value="Unassembled WGS sequence"/>
</dbReference>
<comment type="caution">
    <text evidence="2">The sequence shown here is derived from an EMBL/GenBank/DDBJ whole genome shotgun (WGS) entry which is preliminary data.</text>
</comment>
<keyword evidence="3" id="KW-1185">Reference proteome</keyword>
<dbReference type="AlphaFoldDB" id="A0A366FC25"/>
<protein>
    <submittedName>
        <fullName evidence="2">Very-short-patch-repair endonuclease</fullName>
    </submittedName>
</protein>
<dbReference type="RefSeq" id="WP_113890099.1">
    <property type="nucleotide sequence ID" value="NZ_QNRK01000016.1"/>
</dbReference>
<sequence>MNGAANVQTAGALLSTPHPAFCRLPRFAEKGWARFAQPAGSCDICNMEEPPRFRQSSRKFARTQRQTMTKAETMLWRALRNHQVDGFGFRRQTPIGPYFADFVCLARKLIVEADGRTHETADAKVRDDERDAWLRRTGFRVLRFSDDIVIGGLPIVVERIREALREP</sequence>
<dbReference type="OrthoDB" id="9798754at2"/>
<evidence type="ECO:0000259" key="1">
    <source>
        <dbReference type="Pfam" id="PF04480"/>
    </source>
</evidence>
<evidence type="ECO:0000313" key="2">
    <source>
        <dbReference type="EMBL" id="RBP11309.1"/>
    </source>
</evidence>
<dbReference type="Gene3D" id="3.40.960.10">
    <property type="entry name" value="VSR Endonuclease"/>
    <property type="match status" value="1"/>
</dbReference>
<dbReference type="PANTHER" id="PTHR38590">
    <property type="entry name" value="BLL0828 PROTEIN"/>
    <property type="match status" value="1"/>
</dbReference>
<feature type="domain" description="DUF559" evidence="1">
    <location>
        <begin position="57"/>
        <end position="164"/>
    </location>
</feature>
<organism evidence="2 3">
    <name type="scientific">Roseiarcus fermentans</name>
    <dbReference type="NCBI Taxonomy" id="1473586"/>
    <lineage>
        <taxon>Bacteria</taxon>
        <taxon>Pseudomonadati</taxon>
        <taxon>Pseudomonadota</taxon>
        <taxon>Alphaproteobacteria</taxon>
        <taxon>Hyphomicrobiales</taxon>
        <taxon>Roseiarcaceae</taxon>
        <taxon>Roseiarcus</taxon>
    </lineage>
</organism>
<proteinExistence type="predicted"/>
<accession>A0A366FC25</accession>
<dbReference type="Pfam" id="PF04480">
    <property type="entry name" value="DUF559"/>
    <property type="match status" value="1"/>
</dbReference>
<reference evidence="2 3" key="1">
    <citation type="submission" date="2018-06" db="EMBL/GenBank/DDBJ databases">
        <title>Genomic Encyclopedia of Type Strains, Phase IV (KMG-IV): sequencing the most valuable type-strain genomes for metagenomic binning, comparative biology and taxonomic classification.</title>
        <authorList>
            <person name="Goeker M."/>
        </authorList>
    </citation>
    <scope>NUCLEOTIDE SEQUENCE [LARGE SCALE GENOMIC DNA]</scope>
    <source>
        <strain evidence="2 3">DSM 24875</strain>
    </source>
</reference>
<keyword evidence="2" id="KW-0378">Hydrolase</keyword>
<dbReference type="InterPro" id="IPR047216">
    <property type="entry name" value="Endonuclease_DUF559_bact"/>
</dbReference>
<dbReference type="CDD" id="cd01038">
    <property type="entry name" value="Endonuclease_DUF559"/>
    <property type="match status" value="1"/>
</dbReference>
<name>A0A366FC25_9HYPH</name>
<keyword evidence="2" id="KW-0255">Endonuclease</keyword>
<dbReference type="EMBL" id="QNRK01000016">
    <property type="protein sequence ID" value="RBP11309.1"/>
    <property type="molecule type" value="Genomic_DNA"/>
</dbReference>
<dbReference type="PANTHER" id="PTHR38590:SF1">
    <property type="entry name" value="BLL0828 PROTEIN"/>
    <property type="match status" value="1"/>
</dbReference>